<feature type="region of interest" description="Disordered" evidence="1">
    <location>
        <begin position="222"/>
        <end position="261"/>
    </location>
</feature>
<feature type="compositionally biased region" description="Low complexity" evidence="1">
    <location>
        <begin position="184"/>
        <end position="200"/>
    </location>
</feature>
<accession>A0A1G6CIB9</accession>
<dbReference type="Proteomes" id="UP000198771">
    <property type="component" value="Unassembled WGS sequence"/>
</dbReference>
<dbReference type="OrthoDB" id="5432538at2"/>
<evidence type="ECO:0000313" key="2">
    <source>
        <dbReference type="EMBL" id="SDB32512.1"/>
    </source>
</evidence>
<evidence type="ECO:0000313" key="3">
    <source>
        <dbReference type="Proteomes" id="UP000198771"/>
    </source>
</evidence>
<feature type="region of interest" description="Disordered" evidence="1">
    <location>
        <begin position="144"/>
        <end position="203"/>
    </location>
</feature>
<feature type="compositionally biased region" description="Basic and acidic residues" evidence="1">
    <location>
        <begin position="230"/>
        <end position="246"/>
    </location>
</feature>
<feature type="compositionally biased region" description="Basic and acidic residues" evidence="1">
    <location>
        <begin position="144"/>
        <end position="160"/>
    </location>
</feature>
<sequence length="261" mass="28842">MYCPKCKYTSFDHLSTCPNCRYDWQQIRSTLNLTWLQSSGFEWFPGPGDPSSDKPVPSASLDSLEAPTVPRTDSPTELRLDLPEHPDMVELESDLSADGLPYLDPESVPQTGPPTSEAESDIANDDLYLPVDLNADAIFAEHAAEFSEDKSEESASRESVEAEMPIWEIELPEDILSGDVTSNSSRQDPQTDSTDTSPDTLEVLNHEDIVYDFDELDAILPDLEIEVDQDSPRDDHSRDQDADDPSRAAPDSPGSSPDKLP</sequence>
<feature type="compositionally biased region" description="Low complexity" evidence="1">
    <location>
        <begin position="247"/>
        <end position="261"/>
    </location>
</feature>
<feature type="region of interest" description="Disordered" evidence="1">
    <location>
        <begin position="44"/>
        <end position="120"/>
    </location>
</feature>
<evidence type="ECO:0000256" key="1">
    <source>
        <dbReference type="SAM" id="MobiDB-lite"/>
    </source>
</evidence>
<dbReference type="AlphaFoldDB" id="A0A1G6CIB9"/>
<name>A0A1G6CIB9_9BACT</name>
<reference evidence="2 3" key="1">
    <citation type="submission" date="2016-10" db="EMBL/GenBank/DDBJ databases">
        <authorList>
            <person name="de Groot N.N."/>
        </authorList>
    </citation>
    <scope>NUCLEOTIDE SEQUENCE [LARGE SCALE GENOMIC DNA]</scope>
    <source>
        <strain evidence="2 3">ASO4-2</strain>
    </source>
</reference>
<keyword evidence="3" id="KW-1185">Reference proteome</keyword>
<organism evidence="2 3">
    <name type="scientific">Desulfonatronum thiosulfatophilum</name>
    <dbReference type="NCBI Taxonomy" id="617002"/>
    <lineage>
        <taxon>Bacteria</taxon>
        <taxon>Pseudomonadati</taxon>
        <taxon>Thermodesulfobacteriota</taxon>
        <taxon>Desulfovibrionia</taxon>
        <taxon>Desulfovibrionales</taxon>
        <taxon>Desulfonatronaceae</taxon>
        <taxon>Desulfonatronum</taxon>
    </lineage>
</organism>
<dbReference type="STRING" id="617002.SAMN05660653_01541"/>
<protein>
    <submittedName>
        <fullName evidence="2">Uncharacterized protein</fullName>
    </submittedName>
</protein>
<proteinExistence type="predicted"/>
<dbReference type="EMBL" id="FMXO01000008">
    <property type="protein sequence ID" value="SDB32512.1"/>
    <property type="molecule type" value="Genomic_DNA"/>
</dbReference>
<gene>
    <name evidence="2" type="ORF">SAMN05660653_01541</name>
</gene>
<dbReference type="RefSeq" id="WP_092119598.1">
    <property type="nucleotide sequence ID" value="NZ_FMXO01000008.1"/>
</dbReference>
<feature type="compositionally biased region" description="Basic and acidic residues" evidence="1">
    <location>
        <begin position="74"/>
        <end position="88"/>
    </location>
</feature>